<evidence type="ECO:0000313" key="1">
    <source>
        <dbReference type="EMBL" id="KAJ1946153.1"/>
    </source>
</evidence>
<name>A0ACC1JBZ1_9FUNG</name>
<keyword evidence="2" id="KW-1185">Reference proteome</keyword>
<gene>
    <name evidence="1" type="primary">PEP3</name>
    <name evidence="1" type="ORF">FBU59_002104</name>
</gene>
<reference evidence="1" key="1">
    <citation type="submission" date="2022-07" db="EMBL/GenBank/DDBJ databases">
        <title>Phylogenomic reconstructions and comparative analyses of Kickxellomycotina fungi.</title>
        <authorList>
            <person name="Reynolds N.K."/>
            <person name="Stajich J.E."/>
            <person name="Barry K."/>
            <person name="Grigoriev I.V."/>
            <person name="Crous P."/>
            <person name="Smith M.E."/>
        </authorList>
    </citation>
    <scope>NUCLEOTIDE SEQUENCE</scope>
    <source>
        <strain evidence="1">NRRL 5244</strain>
    </source>
</reference>
<accession>A0ACC1JBZ1</accession>
<sequence>MSLLDDFAEYESGANQQQQLVPSEFGSDDVAVDPMTTDGYVTTTLEDAPIFSLDKVQFQVPNQVIAMAVANDMLVLVIEGARIMRIDLQEAHNIREFEIPVKPTDLKACSAFLDPTGRHLLISTPQGENFYHFEDWEAAKPLSRFKSMEVTAVAWNHMATANSDSTKRILLGTHDGRIYETELRPGNDAKAKRSEIALKMAGNVPVRERITGIAMVPFPKRTKQNLVLVSTGTRLYQLIGAADTAASSDKVCAFESLFTEGFANPNFQEIPGMPGPGSLAVYHDGTTATDFAWLTSMGVFFGKLVFGSQESGDSVIENASLLPYPVSSGSEQPLSLALAEFHILLQYSNQIRALNMLNCKPAYDQPVNDNLQGMVVDSTNKTYWLFSPNDIYEIVVTDEDRDVWEIFLARRQFDNALSRCHNDAQRDQVWRAQADHLFKMEEYVGAAECYAKSSISFEEAVLKFIGKKQNTALKSYLLSKLDTLRRQDQTQTTLLVMWLIDIYLGMLSAADAKLTAARANAGAN</sequence>
<dbReference type="EMBL" id="JANBPW010001100">
    <property type="protein sequence ID" value="KAJ1946153.1"/>
    <property type="molecule type" value="Genomic_DNA"/>
</dbReference>
<dbReference type="Proteomes" id="UP001150603">
    <property type="component" value="Unassembled WGS sequence"/>
</dbReference>
<comment type="caution">
    <text evidence="1">The sequence shown here is derived from an EMBL/GenBank/DDBJ whole genome shotgun (WGS) entry which is preliminary data.</text>
</comment>
<feature type="non-terminal residue" evidence="1">
    <location>
        <position position="524"/>
    </location>
</feature>
<proteinExistence type="predicted"/>
<protein>
    <submittedName>
        <fullName evidence="1">Tethering complex subunit</fullName>
    </submittedName>
</protein>
<evidence type="ECO:0000313" key="2">
    <source>
        <dbReference type="Proteomes" id="UP001150603"/>
    </source>
</evidence>
<organism evidence="1 2">
    <name type="scientific">Linderina macrospora</name>
    <dbReference type="NCBI Taxonomy" id="4868"/>
    <lineage>
        <taxon>Eukaryota</taxon>
        <taxon>Fungi</taxon>
        <taxon>Fungi incertae sedis</taxon>
        <taxon>Zoopagomycota</taxon>
        <taxon>Kickxellomycotina</taxon>
        <taxon>Kickxellomycetes</taxon>
        <taxon>Kickxellales</taxon>
        <taxon>Kickxellaceae</taxon>
        <taxon>Linderina</taxon>
    </lineage>
</organism>